<dbReference type="InterPro" id="IPR000318">
    <property type="entry name" value="Nase_comp1_CS"/>
</dbReference>
<reference evidence="8 9" key="1">
    <citation type="submission" date="2016-11" db="EMBL/GenBank/DDBJ databases">
        <authorList>
            <person name="Jaros S."/>
            <person name="Januszkiewicz K."/>
            <person name="Wedrychowicz H."/>
        </authorList>
    </citation>
    <scope>NUCLEOTIDE SEQUENCE [LARGE SCALE GENOMIC DNA]</scope>
    <source>
        <strain evidence="8 9">DSM 5091</strain>
    </source>
</reference>
<dbReference type="GO" id="GO:0016163">
    <property type="term" value="F:nitrogenase activity"/>
    <property type="evidence" value="ECO:0007669"/>
    <property type="project" value="InterPro"/>
</dbReference>
<sequence>MGEVINKSGKPLQVNPFKLSQPMGATLAFLGIDKCMPLMHGGQGCTSFTKVFYTRHFCEPIAIQTSAVTDAIAVLDGGDYSIVESVKNITKKVTPSLIGLHTTGLPETKGDDIRGVAGKVEFPLVYVNSPDYEGGLESGWALTCKALIEQLVEPSEQIDVKKIVILPHVSLQPIEVEKIKQTCEAFGFTTYALPDLSTSLDGHLGDKQAALSSGGISVEEIKHLGDATLVLSVGDSMQKCAAALLGKNSSMRHQHFSHLSGLEASDSLIELLMQESGIELPQTNIVRWRKRLQDAMLDSHFSLGQTRFLVVGEPDQLAGICQSLYEAGGRVAAAISSVDSLQLEKIRAAKVLVGDLEDAEKLADDYDLMIGNFHCEALAHRLGKGLVTRGFPNWEQVGNALKNDVLYEGGAYFLFECANAAEEWRTHKAS</sequence>
<dbReference type="NCBIfam" id="TIGR01285">
    <property type="entry name" value="nifN"/>
    <property type="match status" value="1"/>
</dbReference>
<evidence type="ECO:0000256" key="4">
    <source>
        <dbReference type="ARBA" id="ARBA00013282"/>
    </source>
</evidence>
<dbReference type="InterPro" id="IPR000510">
    <property type="entry name" value="Nase/OxRdtase_comp1"/>
</dbReference>
<evidence type="ECO:0000256" key="2">
    <source>
        <dbReference type="ARBA" id="ARBA00005155"/>
    </source>
</evidence>
<evidence type="ECO:0000256" key="3">
    <source>
        <dbReference type="ARBA" id="ARBA00011002"/>
    </source>
</evidence>
<dbReference type="OrthoDB" id="9800746at2"/>
<evidence type="ECO:0000256" key="5">
    <source>
        <dbReference type="ARBA" id="ARBA00023231"/>
    </source>
</evidence>
<dbReference type="InterPro" id="IPR050152">
    <property type="entry name" value="ChlB/BchB/BchZ"/>
</dbReference>
<dbReference type="CDD" id="cd01966">
    <property type="entry name" value="Nitrogenase_NifN_1"/>
    <property type="match status" value="1"/>
</dbReference>
<dbReference type="InterPro" id="IPR005975">
    <property type="entry name" value="Nase_Mo-Fe_CF"/>
</dbReference>
<dbReference type="PROSITE" id="PS00699">
    <property type="entry name" value="NITROGENASE_1_1"/>
    <property type="match status" value="1"/>
</dbReference>
<dbReference type="Gene3D" id="6.10.250.1090">
    <property type="match status" value="1"/>
</dbReference>
<dbReference type="Proteomes" id="UP000184171">
    <property type="component" value="Unassembled WGS sequence"/>
</dbReference>
<dbReference type="UniPathway" id="UPA00782"/>
<dbReference type="PANTHER" id="PTHR33712:SF7">
    <property type="entry name" value="LIGHT-INDEPENDENT PROTOCHLOROPHYLLIDE REDUCTASE SUBUNIT B"/>
    <property type="match status" value="1"/>
</dbReference>
<protein>
    <recommendedName>
        <fullName evidence="4">Nitrogenase iron-molybdenum cofactor biosynthesis protein NifN</fullName>
    </recommendedName>
</protein>
<accession>A0A1M6N317</accession>
<comment type="similarity">
    <text evidence="3 6">Belongs to the NifD/NifK/NifE/NifN family.</text>
</comment>
<dbReference type="Gene3D" id="3.40.50.1980">
    <property type="entry name" value="Nitrogenase molybdenum iron protein domain"/>
    <property type="match status" value="3"/>
</dbReference>
<evidence type="ECO:0000259" key="7">
    <source>
        <dbReference type="Pfam" id="PF00148"/>
    </source>
</evidence>
<dbReference type="STRING" id="1122189.SAMN02745165_03486"/>
<organism evidence="8 9">
    <name type="scientific">Malonomonas rubra DSM 5091</name>
    <dbReference type="NCBI Taxonomy" id="1122189"/>
    <lineage>
        <taxon>Bacteria</taxon>
        <taxon>Pseudomonadati</taxon>
        <taxon>Thermodesulfobacteriota</taxon>
        <taxon>Desulfuromonadia</taxon>
        <taxon>Desulfuromonadales</taxon>
        <taxon>Geopsychrobacteraceae</taxon>
        <taxon>Malonomonas</taxon>
    </lineage>
</organism>
<dbReference type="AlphaFoldDB" id="A0A1M6N317"/>
<proteinExistence type="inferred from homology"/>
<evidence type="ECO:0000313" key="9">
    <source>
        <dbReference type="Proteomes" id="UP000184171"/>
    </source>
</evidence>
<evidence type="ECO:0000313" key="8">
    <source>
        <dbReference type="EMBL" id="SHJ90018.1"/>
    </source>
</evidence>
<feature type="domain" description="Nitrogenase/oxidoreductase component 1" evidence="7">
    <location>
        <begin position="20"/>
        <end position="420"/>
    </location>
</feature>
<dbReference type="SUPFAM" id="SSF53807">
    <property type="entry name" value="Helical backbone' metal receptor"/>
    <property type="match status" value="1"/>
</dbReference>
<keyword evidence="9" id="KW-1185">Reference proteome</keyword>
<dbReference type="EMBL" id="FQZT01000024">
    <property type="protein sequence ID" value="SHJ90018.1"/>
    <property type="molecule type" value="Genomic_DNA"/>
</dbReference>
<dbReference type="RefSeq" id="WP_072910008.1">
    <property type="nucleotide sequence ID" value="NZ_FQZT01000024.1"/>
</dbReference>
<dbReference type="GO" id="GO:0065003">
    <property type="term" value="P:protein-containing complex assembly"/>
    <property type="evidence" value="ECO:0007669"/>
    <property type="project" value="InterPro"/>
</dbReference>
<dbReference type="PANTHER" id="PTHR33712">
    <property type="entry name" value="LIGHT-INDEPENDENT PROTOCHLOROPHYLLIDE REDUCTASE SUBUNIT B"/>
    <property type="match status" value="1"/>
</dbReference>
<dbReference type="Pfam" id="PF00148">
    <property type="entry name" value="Oxidored_nitro"/>
    <property type="match status" value="1"/>
</dbReference>
<comment type="function">
    <text evidence="1">This protein may play a role in the biosynthesis of the prosthetic group of nitrogenase (FeMo cofactor).</text>
</comment>
<keyword evidence="5 6" id="KW-0535">Nitrogen fixation</keyword>
<comment type="pathway">
    <text evidence="2">Cofactor biosynthesis; Fe-Mo cofactor biosynthesis.</text>
</comment>
<evidence type="ECO:0000256" key="6">
    <source>
        <dbReference type="RuleBase" id="RU004021"/>
    </source>
</evidence>
<gene>
    <name evidence="8" type="ORF">SAMN02745165_03486</name>
</gene>
<evidence type="ECO:0000256" key="1">
    <source>
        <dbReference type="ARBA" id="ARBA00003171"/>
    </source>
</evidence>
<name>A0A1M6N317_MALRU</name>